<feature type="region of interest" description="Disordered" evidence="2">
    <location>
        <begin position="682"/>
        <end position="743"/>
    </location>
</feature>
<dbReference type="PANTHER" id="PTHR23329">
    <property type="entry name" value="TUFTELIN-INTERACTING PROTEIN 11-RELATED"/>
    <property type="match status" value="1"/>
</dbReference>
<keyword evidence="4" id="KW-0238">DNA-binding</keyword>
<feature type="compositionally biased region" description="Gly residues" evidence="2">
    <location>
        <begin position="803"/>
        <end position="822"/>
    </location>
</feature>
<dbReference type="GO" id="GO:0071008">
    <property type="term" value="C:U2-type post-mRNA release spliceosomal complex"/>
    <property type="evidence" value="ECO:0007669"/>
    <property type="project" value="TreeGrafter"/>
</dbReference>
<dbReference type="InterPro" id="IPR045211">
    <property type="entry name" value="TFP11/STIP/Ntr1"/>
</dbReference>
<evidence type="ECO:0000256" key="1">
    <source>
        <dbReference type="ARBA" id="ARBA00010900"/>
    </source>
</evidence>
<feature type="compositionally biased region" description="Basic residues" evidence="2">
    <location>
        <begin position="159"/>
        <end position="169"/>
    </location>
</feature>
<gene>
    <name evidence="4" type="ORF">Micbo1qcDRAFT_168599</name>
</gene>
<feature type="region of interest" description="Disordered" evidence="2">
    <location>
        <begin position="800"/>
        <end position="822"/>
    </location>
</feature>
<dbReference type="Proteomes" id="UP000070501">
    <property type="component" value="Unassembled WGS sequence"/>
</dbReference>
<dbReference type="InterPro" id="IPR000467">
    <property type="entry name" value="G_patch_dom"/>
</dbReference>
<dbReference type="GO" id="GO:0000390">
    <property type="term" value="P:spliceosomal complex disassembly"/>
    <property type="evidence" value="ECO:0007669"/>
    <property type="project" value="InterPro"/>
</dbReference>
<dbReference type="InterPro" id="IPR022783">
    <property type="entry name" value="GCFC_dom"/>
</dbReference>
<dbReference type="SMART" id="SM00443">
    <property type="entry name" value="G_patch"/>
    <property type="match status" value="1"/>
</dbReference>
<feature type="compositionally biased region" description="Polar residues" evidence="2">
    <location>
        <begin position="20"/>
        <end position="33"/>
    </location>
</feature>
<comment type="similarity">
    <text evidence="1">Belongs to the TFP11/STIP family.</text>
</comment>
<dbReference type="EMBL" id="KQ964269">
    <property type="protein sequence ID" value="KXJ86277.1"/>
    <property type="molecule type" value="Genomic_DNA"/>
</dbReference>
<feature type="region of interest" description="Disordered" evidence="2">
    <location>
        <begin position="1"/>
        <end position="82"/>
    </location>
</feature>
<evidence type="ECO:0000259" key="3">
    <source>
        <dbReference type="PROSITE" id="PS50174"/>
    </source>
</evidence>
<dbReference type="InParanoid" id="A0A136IMT9"/>
<proteinExistence type="inferred from homology"/>
<dbReference type="Pfam" id="PF07842">
    <property type="entry name" value="GCFC"/>
    <property type="match status" value="1"/>
</dbReference>
<accession>A0A136IMT9</accession>
<protein>
    <submittedName>
        <fullName evidence="4">GC-rich sequence DNA-binding factor-like protein-domain-containing protein</fullName>
    </submittedName>
</protein>
<evidence type="ECO:0000313" key="4">
    <source>
        <dbReference type="EMBL" id="KXJ86277.1"/>
    </source>
</evidence>
<organism evidence="4 5">
    <name type="scientific">Microdochium bolleyi</name>
    <dbReference type="NCBI Taxonomy" id="196109"/>
    <lineage>
        <taxon>Eukaryota</taxon>
        <taxon>Fungi</taxon>
        <taxon>Dikarya</taxon>
        <taxon>Ascomycota</taxon>
        <taxon>Pezizomycotina</taxon>
        <taxon>Sordariomycetes</taxon>
        <taxon>Xylariomycetidae</taxon>
        <taxon>Xylariales</taxon>
        <taxon>Microdochiaceae</taxon>
        <taxon>Microdochium</taxon>
    </lineage>
</organism>
<dbReference type="OrthoDB" id="4822at2759"/>
<feature type="compositionally biased region" description="Basic and acidic residues" evidence="2">
    <location>
        <begin position="129"/>
        <end position="150"/>
    </location>
</feature>
<evidence type="ECO:0000256" key="2">
    <source>
        <dbReference type="SAM" id="MobiDB-lite"/>
    </source>
</evidence>
<dbReference type="AlphaFoldDB" id="A0A136IMT9"/>
<dbReference type="STRING" id="196109.A0A136IMT9"/>
<feature type="compositionally biased region" description="Low complexity" evidence="2">
    <location>
        <begin position="722"/>
        <end position="743"/>
    </location>
</feature>
<keyword evidence="5" id="KW-1185">Reference proteome</keyword>
<dbReference type="PANTHER" id="PTHR23329:SF1">
    <property type="entry name" value="TUFTELIN-INTERACTING PROTEIN 11"/>
    <property type="match status" value="1"/>
</dbReference>
<name>A0A136IMT9_9PEZI</name>
<evidence type="ECO:0000313" key="5">
    <source>
        <dbReference type="Proteomes" id="UP000070501"/>
    </source>
</evidence>
<dbReference type="Pfam" id="PF01585">
    <property type="entry name" value="G-patch"/>
    <property type="match status" value="1"/>
</dbReference>
<feature type="domain" description="G-patch" evidence="3">
    <location>
        <begin position="85"/>
        <end position="131"/>
    </location>
</feature>
<sequence>MGGAGLGFRATPPGAGFAGTNGTPSKPPTTNKTRYGGGNPLGRGFVPSSAAEPVLKEEYRNETPTVGATPKPSVFSTRGGGAGKKMTFAQKMMAKMGWQEGQGLGAEGQGRNLIIEQKLRPQGAGLGAVKEKSASERKEEKRQKKMRGEDVSDSEEEKRKRKDKQRGQRVHAVGSGTTSGASTPRRPPKPKFLTVNDIQKAAPGLHIPDAFAPILDLTGKDQKLLMTSSGLLTPTAGTEITEQTEARKLARRAQGDLSAFVEEWKSLEERKAWLDMESHQRQQELDELESDFSSLRVFSSVLEVISQAAADKEWDPVMTALKKVEATSMVSAENGDLAAIAVAAIHPFLRDAVQGWQPLEDPKLGNFADDLADIRGVLGLKKTTEGRSAVSRWDESVVDGTHRHHQRSTTPYESMIYKLVFPKLATTVAQTWDVFEPMPLLAVLERWKDLFPSFVHAQIIEQVVRRLNDAIASWKPRKKQHNLLHLWLFPWLEHLPSHHLDPRGTGIVADVRRKFRQLIDVWEFDRGVIPGLRQWKDVFRPNKEQDQWRPLVMHHILPGMARYLRRHFRVDPSDQEPYLAMLQGTLKWSDVISASMVAEVIASEVFPKWHNLLHMWLTSPEVNYVELGDWYIWWHDEALPSEFSAHPTISAEFEKGIDLIETALDLGDEALAAGKLPLPDGKSACDVSKAPHGSHHHHHSSSSARRDRHNGSRASHRHTYEGSQPRQQQEQPAQGPGTTAATAAEAPKTFRALVETWCQDNDLQFVPVRKANEQGRHYFRITARMDGKGGVLAHFSKDAAGQSGRGSGAGNAMAGGGGSGDGGVLVVESRKSNLQLSREKLEDPDMNSGGGGAEWTSLLDMLYAEA</sequence>
<feature type="region of interest" description="Disordered" evidence="2">
    <location>
        <begin position="123"/>
        <end position="192"/>
    </location>
</feature>
<dbReference type="PROSITE" id="PS50174">
    <property type="entry name" value="G_PATCH"/>
    <property type="match status" value="1"/>
</dbReference>
<reference evidence="5" key="1">
    <citation type="submission" date="2016-02" db="EMBL/GenBank/DDBJ databases">
        <title>Draft genome sequence of Microdochium bolleyi, a fungal endophyte of beachgrass.</title>
        <authorList>
            <consortium name="DOE Joint Genome Institute"/>
            <person name="David A.S."/>
            <person name="May G."/>
            <person name="Haridas S."/>
            <person name="Lim J."/>
            <person name="Wang M."/>
            <person name="Labutti K."/>
            <person name="Lipzen A."/>
            <person name="Barry K."/>
            <person name="Grigoriev I.V."/>
        </authorList>
    </citation>
    <scope>NUCLEOTIDE SEQUENCE [LARGE SCALE GENOMIC DNA]</scope>
    <source>
        <strain evidence="5">J235TASD1</strain>
    </source>
</reference>
<dbReference type="GO" id="GO:0003677">
    <property type="term" value="F:DNA binding"/>
    <property type="evidence" value="ECO:0007669"/>
    <property type="project" value="UniProtKB-KW"/>
</dbReference>